<evidence type="ECO:0000256" key="5">
    <source>
        <dbReference type="ARBA" id="ARBA00022989"/>
    </source>
</evidence>
<sequence length="68" mass="7869">MLGWYKQAHDFILSVFTEVKRVEWPKRGEVVFNVIIVFVLALAFSVFFLVVDQTIIGALRWGLGYGYD</sequence>
<evidence type="ECO:0000256" key="8">
    <source>
        <dbReference type="HAMAP-Rule" id="MF_00422"/>
    </source>
</evidence>
<evidence type="ECO:0000256" key="6">
    <source>
        <dbReference type="ARBA" id="ARBA00023010"/>
    </source>
</evidence>
<dbReference type="STRING" id="1427503.HE1_00561"/>
<comment type="subcellular location">
    <subcellularLocation>
        <location evidence="8">Cell membrane</location>
        <topology evidence="8">Single-pass membrane protein</topology>
    </subcellularLocation>
    <subcellularLocation>
        <location evidence="1">Membrane</location>
    </subcellularLocation>
</comment>
<gene>
    <name evidence="8" type="primary">secE</name>
    <name evidence="9" type="ORF">HE1_00561</name>
</gene>
<comment type="subunit">
    <text evidence="8">Component of the Sec protein translocase complex. Heterotrimer consisting of SecY, SecE and SecG subunits. The heterotrimers can form oligomers, although 1 heterotrimer is thought to be able to translocate proteins. Interacts with the ribosome. Interacts with SecDF, and other proteins may be involved. Interacts with SecA.</text>
</comment>
<dbReference type="AlphaFoldDB" id="A0A023DYZ7"/>
<keyword evidence="8" id="KW-1003">Cell membrane</keyword>
<comment type="similarity">
    <text evidence="8">Belongs to the SecE/SEC61-gamma family.</text>
</comment>
<proteinExistence type="inferred from homology"/>
<comment type="function">
    <text evidence="8">Essential subunit of the Sec protein translocation channel SecYEG. Clamps together the 2 halves of SecY. May contact the channel plug during translocation.</text>
</comment>
<dbReference type="OrthoDB" id="9812738at2"/>
<dbReference type="GO" id="GO:0065002">
    <property type="term" value="P:intracellular protein transmembrane transport"/>
    <property type="evidence" value="ECO:0007669"/>
    <property type="project" value="UniProtKB-UniRule"/>
</dbReference>
<keyword evidence="3 8" id="KW-0812">Transmembrane</keyword>
<evidence type="ECO:0000256" key="7">
    <source>
        <dbReference type="ARBA" id="ARBA00023136"/>
    </source>
</evidence>
<evidence type="ECO:0000313" key="10">
    <source>
        <dbReference type="Proteomes" id="UP000024842"/>
    </source>
</evidence>
<reference evidence="9 10" key="1">
    <citation type="journal article" date="2014" name="FEMS Microbiol. Lett.">
        <title>Draft genome sequences of three Holospora species (Holospora obtusa, Holospora undulata, and Holospora elegans), endonuclear symbiotic bacteria of the ciliate Paramecium caudatum.</title>
        <authorList>
            <person name="Dohra H."/>
            <person name="Tanaka K."/>
            <person name="Suzuki T."/>
            <person name="Fujishima M."/>
            <person name="Suzuki H."/>
        </authorList>
    </citation>
    <scope>NUCLEOTIDE SEQUENCE [LARGE SCALE GENOMIC DNA]</scope>
    <source>
        <strain evidence="9 10">E1</strain>
    </source>
</reference>
<keyword evidence="2 8" id="KW-0813">Transport</keyword>
<evidence type="ECO:0000256" key="3">
    <source>
        <dbReference type="ARBA" id="ARBA00022692"/>
    </source>
</evidence>
<dbReference type="GO" id="GO:0005886">
    <property type="term" value="C:plasma membrane"/>
    <property type="evidence" value="ECO:0007669"/>
    <property type="project" value="UniProtKB-SubCell"/>
</dbReference>
<keyword evidence="6 8" id="KW-0811">Translocation</keyword>
<dbReference type="Gene3D" id="1.20.5.1030">
    <property type="entry name" value="Preprotein translocase secy subunit"/>
    <property type="match status" value="1"/>
</dbReference>
<dbReference type="GO" id="GO:0043952">
    <property type="term" value="P:protein transport by the Sec complex"/>
    <property type="evidence" value="ECO:0007669"/>
    <property type="project" value="UniProtKB-UniRule"/>
</dbReference>
<accession>A0A023DYZ7</accession>
<dbReference type="GO" id="GO:0009306">
    <property type="term" value="P:protein secretion"/>
    <property type="evidence" value="ECO:0007669"/>
    <property type="project" value="UniProtKB-UniRule"/>
</dbReference>
<keyword evidence="10" id="KW-1185">Reference proteome</keyword>
<dbReference type="GO" id="GO:0006605">
    <property type="term" value="P:protein targeting"/>
    <property type="evidence" value="ECO:0007669"/>
    <property type="project" value="UniProtKB-UniRule"/>
</dbReference>
<dbReference type="InterPro" id="IPR001901">
    <property type="entry name" value="Translocase_SecE/Sec61-g"/>
</dbReference>
<comment type="caution">
    <text evidence="9">The sequence shown here is derived from an EMBL/GenBank/DDBJ whole genome shotgun (WGS) entry which is preliminary data.</text>
</comment>
<organism evidence="9 10">
    <name type="scientific">Holospora elegans E1</name>
    <dbReference type="NCBI Taxonomy" id="1427503"/>
    <lineage>
        <taxon>Bacteria</taxon>
        <taxon>Pseudomonadati</taxon>
        <taxon>Pseudomonadota</taxon>
        <taxon>Alphaproteobacteria</taxon>
        <taxon>Holosporales</taxon>
        <taxon>Holosporaceae</taxon>
        <taxon>Holospora</taxon>
    </lineage>
</organism>
<dbReference type="InterPro" id="IPR005807">
    <property type="entry name" value="SecE_bac"/>
</dbReference>
<feature type="transmembrane region" description="Helical" evidence="8">
    <location>
        <begin position="30"/>
        <end position="51"/>
    </location>
</feature>
<dbReference type="Proteomes" id="UP000024842">
    <property type="component" value="Unassembled WGS sequence"/>
</dbReference>
<dbReference type="NCBIfam" id="TIGR00964">
    <property type="entry name" value="secE_bact"/>
    <property type="match status" value="1"/>
</dbReference>
<evidence type="ECO:0000256" key="4">
    <source>
        <dbReference type="ARBA" id="ARBA00022927"/>
    </source>
</evidence>
<dbReference type="InterPro" id="IPR038379">
    <property type="entry name" value="SecE_sf"/>
</dbReference>
<evidence type="ECO:0000313" key="9">
    <source>
        <dbReference type="EMBL" id="GAJ46235.1"/>
    </source>
</evidence>
<evidence type="ECO:0000256" key="1">
    <source>
        <dbReference type="ARBA" id="ARBA00004370"/>
    </source>
</evidence>
<dbReference type="EMBL" id="BAUP01000073">
    <property type="protein sequence ID" value="GAJ46235.1"/>
    <property type="molecule type" value="Genomic_DNA"/>
</dbReference>
<keyword evidence="7 8" id="KW-0472">Membrane</keyword>
<dbReference type="GO" id="GO:0008320">
    <property type="term" value="F:protein transmembrane transporter activity"/>
    <property type="evidence" value="ECO:0007669"/>
    <property type="project" value="UniProtKB-UniRule"/>
</dbReference>
<keyword evidence="4 8" id="KW-0653">Protein transport</keyword>
<keyword evidence="5 8" id="KW-1133">Transmembrane helix</keyword>
<dbReference type="HAMAP" id="MF_00422">
    <property type="entry name" value="SecE"/>
    <property type="match status" value="1"/>
</dbReference>
<evidence type="ECO:0000256" key="2">
    <source>
        <dbReference type="ARBA" id="ARBA00022448"/>
    </source>
</evidence>
<name>A0A023DYZ7_9PROT</name>
<protein>
    <recommendedName>
        <fullName evidence="8">Protein translocase subunit SecE</fullName>
    </recommendedName>
</protein>
<dbReference type="Pfam" id="PF00584">
    <property type="entry name" value="SecE"/>
    <property type="match status" value="1"/>
</dbReference>